<dbReference type="InterPro" id="IPR036280">
    <property type="entry name" value="Multihaem_cyt_sf"/>
</dbReference>
<dbReference type="Proteomes" id="UP000885779">
    <property type="component" value="Unassembled WGS sequence"/>
</dbReference>
<dbReference type="EMBL" id="DRQG01000054">
    <property type="protein sequence ID" value="HGY55214.1"/>
    <property type="molecule type" value="Genomic_DNA"/>
</dbReference>
<keyword evidence="3 7" id="KW-0812">Transmembrane</keyword>
<proteinExistence type="predicted"/>
<reference evidence="11" key="1">
    <citation type="journal article" date="2020" name="mSystems">
        <title>Genome- and Community-Level Interaction Insights into Carbon Utilization and Element Cycling Functions of Hydrothermarchaeota in Hydrothermal Sediment.</title>
        <authorList>
            <person name="Zhou Z."/>
            <person name="Liu Y."/>
            <person name="Xu W."/>
            <person name="Pan J."/>
            <person name="Luo Z.H."/>
            <person name="Li M."/>
        </authorList>
    </citation>
    <scope>NUCLEOTIDE SEQUENCE [LARGE SCALE GENOMIC DNA]</scope>
    <source>
        <strain evidence="11">HyVt-577</strain>
    </source>
</reference>
<feature type="signal peptide" evidence="8">
    <location>
        <begin position="1"/>
        <end position="20"/>
    </location>
</feature>
<keyword evidence="6 7" id="KW-0472">Membrane</keyword>
<dbReference type="CDD" id="cd08168">
    <property type="entry name" value="Cytochrom_C3"/>
    <property type="match status" value="1"/>
</dbReference>
<evidence type="ECO:0000256" key="2">
    <source>
        <dbReference type="ARBA" id="ARBA00022475"/>
    </source>
</evidence>
<feature type="chain" id="PRO_5030952830" description="Cytochrome b561 bacterial/Ni-hydrogenase domain-containing protein" evidence="8">
    <location>
        <begin position="21"/>
        <end position="642"/>
    </location>
</feature>
<accession>A0A7V4TZH1</accession>
<protein>
    <recommendedName>
        <fullName evidence="12">Cytochrome b561 bacterial/Ni-hydrogenase domain-containing protein</fullName>
    </recommendedName>
</protein>
<feature type="transmembrane region" description="Helical" evidence="7">
    <location>
        <begin position="378"/>
        <end position="402"/>
    </location>
</feature>
<dbReference type="GO" id="GO:0005886">
    <property type="term" value="C:plasma membrane"/>
    <property type="evidence" value="ECO:0007669"/>
    <property type="project" value="UniProtKB-SubCell"/>
</dbReference>
<keyword evidence="5 7" id="KW-1133">Transmembrane helix</keyword>
<dbReference type="InterPro" id="IPR011577">
    <property type="entry name" value="Cyt_b561_bac/Ni-Hgenase"/>
</dbReference>
<dbReference type="InterPro" id="IPR016174">
    <property type="entry name" value="Di-haem_cyt_TM"/>
</dbReference>
<evidence type="ECO:0000256" key="1">
    <source>
        <dbReference type="ARBA" id="ARBA00004651"/>
    </source>
</evidence>
<dbReference type="SUPFAM" id="SSF81342">
    <property type="entry name" value="Transmembrane di-heme cytochromes"/>
    <property type="match status" value="1"/>
</dbReference>
<evidence type="ECO:0000256" key="6">
    <source>
        <dbReference type="ARBA" id="ARBA00023136"/>
    </source>
</evidence>
<sequence>MKKSLIWLFLLLVTPMLSFTQTNDDCMDCHNERDLTKSINDSVEVSVFVDHKVLDNSIHGDLECTDCHEMIEDHPNEEVVASVSCGNCHEDEQADYQKSVHWLSRMDTVVETATCKNCHGTHDILPSDDKNSHTYKLNIEKTCGNCHDKPAVMRRLGLRGETPVSKYHGSVHDRILHEEPDKNPPTCINCHDYHQILSKINPECSYSKQNIPKTCGTCHEKIFEEYQQSVHWQGIQRGHVEAPACNDCHGEHRILSPKSKDAVTNRLNASSQICNNCHASEVMMQRYGLDPRRFESYARSYHGLALLKGDQDAATCTSCHEVHSIRSNLDPLASTNKAHLKETCGQCHDNITESFINIEVHPLDLKSRNPVAYIFRVVYTWLIIVVIGGMLVHNMLILLHFIREKRKREKNMPRVQRFQSWEVYQHFLMFLSFTTLAVTGFALKFPNAGWVTLLVDLGMNEAIRSTLHRAAAIVMGTISVIQLFYFIFTKKGHRDVKALMPTIDDIKDLIQNIKFHLGLTSERPKFPRFDYAEKAEYLALIWGVVVMGASGLVLWFPEIFIGIFPSWLFETSEIIHYYEAWLATLAILVWHWFFVIFHPEKYPVSLTWMDGKITEEELKHHHPLEYEELKSQIKINKKSHQD</sequence>
<dbReference type="Pfam" id="PF14522">
    <property type="entry name" value="Cytochrome_C7"/>
    <property type="match status" value="1"/>
</dbReference>
<feature type="transmembrane region" description="Helical" evidence="7">
    <location>
        <begin position="466"/>
        <end position="488"/>
    </location>
</feature>
<name>A0A7V4TZH1_CALAY</name>
<organism evidence="11">
    <name type="scientific">Caldithrix abyssi</name>
    <dbReference type="NCBI Taxonomy" id="187145"/>
    <lineage>
        <taxon>Bacteria</taxon>
        <taxon>Pseudomonadati</taxon>
        <taxon>Calditrichota</taxon>
        <taxon>Calditrichia</taxon>
        <taxon>Calditrichales</taxon>
        <taxon>Calditrichaceae</taxon>
        <taxon>Caldithrix</taxon>
    </lineage>
</organism>
<evidence type="ECO:0000256" key="7">
    <source>
        <dbReference type="SAM" id="Phobius"/>
    </source>
</evidence>
<feature type="domain" description="Cytochrome b561 bacterial/Ni-hydrogenase" evidence="9">
    <location>
        <begin position="418"/>
        <end position="600"/>
    </location>
</feature>
<feature type="transmembrane region" description="Helical" evidence="7">
    <location>
        <begin position="423"/>
        <end position="446"/>
    </location>
</feature>
<keyword evidence="4 8" id="KW-0732">Signal</keyword>
<evidence type="ECO:0000256" key="3">
    <source>
        <dbReference type="ARBA" id="ARBA00022692"/>
    </source>
</evidence>
<dbReference type="PANTHER" id="PTHR35038">
    <property type="entry name" value="DISSIMILATORY SULFITE REDUCTASE SIRA"/>
    <property type="match status" value="1"/>
</dbReference>
<evidence type="ECO:0000256" key="8">
    <source>
        <dbReference type="SAM" id="SignalP"/>
    </source>
</evidence>
<evidence type="ECO:0000259" key="10">
    <source>
        <dbReference type="Pfam" id="PF14522"/>
    </source>
</evidence>
<evidence type="ECO:0000256" key="5">
    <source>
        <dbReference type="ARBA" id="ARBA00022989"/>
    </source>
</evidence>
<feature type="transmembrane region" description="Helical" evidence="7">
    <location>
        <begin position="537"/>
        <end position="556"/>
    </location>
</feature>
<evidence type="ECO:0000256" key="4">
    <source>
        <dbReference type="ARBA" id="ARBA00022729"/>
    </source>
</evidence>
<feature type="domain" description="Cytochrome c7-like" evidence="10">
    <location>
        <begin position="60"/>
        <end position="119"/>
    </location>
</feature>
<dbReference type="InterPro" id="IPR051829">
    <property type="entry name" value="Multiheme_Cytochr_ET"/>
</dbReference>
<feature type="transmembrane region" description="Helical" evidence="7">
    <location>
        <begin position="576"/>
        <end position="597"/>
    </location>
</feature>
<dbReference type="GO" id="GO:0022904">
    <property type="term" value="P:respiratory electron transport chain"/>
    <property type="evidence" value="ECO:0007669"/>
    <property type="project" value="InterPro"/>
</dbReference>
<gene>
    <name evidence="11" type="ORF">ENK44_05925</name>
</gene>
<comment type="caution">
    <text evidence="11">The sequence shown here is derived from an EMBL/GenBank/DDBJ whole genome shotgun (WGS) entry which is preliminary data.</text>
</comment>
<keyword evidence="2" id="KW-1003">Cell membrane</keyword>
<dbReference type="InterPro" id="IPR029467">
    <property type="entry name" value="Cyt_c7-like"/>
</dbReference>
<dbReference type="Pfam" id="PF01292">
    <property type="entry name" value="Ni_hydr_CYTB"/>
    <property type="match status" value="1"/>
</dbReference>
<dbReference type="PANTHER" id="PTHR35038:SF6">
    <property type="entry name" value="SURFACE LOCALIZED DECAHEME CYTOCHROME C LIPOPROTEIN"/>
    <property type="match status" value="1"/>
</dbReference>
<dbReference type="Gene3D" id="1.10.1130.10">
    <property type="entry name" value="Flavocytochrome C3, Chain A"/>
    <property type="match status" value="1"/>
</dbReference>
<evidence type="ECO:0000259" key="9">
    <source>
        <dbReference type="Pfam" id="PF01292"/>
    </source>
</evidence>
<dbReference type="Gene3D" id="1.20.950.20">
    <property type="entry name" value="Transmembrane di-heme cytochromes, Chain C"/>
    <property type="match status" value="1"/>
</dbReference>
<dbReference type="Gene3D" id="3.90.10.10">
    <property type="entry name" value="Cytochrome C3"/>
    <property type="match status" value="1"/>
</dbReference>
<dbReference type="GO" id="GO:0016491">
    <property type="term" value="F:oxidoreductase activity"/>
    <property type="evidence" value="ECO:0007669"/>
    <property type="project" value="TreeGrafter"/>
</dbReference>
<comment type="subcellular location">
    <subcellularLocation>
        <location evidence="1">Cell membrane</location>
        <topology evidence="1">Multi-pass membrane protein</topology>
    </subcellularLocation>
</comment>
<dbReference type="AlphaFoldDB" id="A0A7V4TZH1"/>
<dbReference type="SUPFAM" id="SSF48695">
    <property type="entry name" value="Multiheme cytochromes"/>
    <property type="match status" value="1"/>
</dbReference>
<dbReference type="GO" id="GO:0009055">
    <property type="term" value="F:electron transfer activity"/>
    <property type="evidence" value="ECO:0007669"/>
    <property type="project" value="InterPro"/>
</dbReference>
<evidence type="ECO:0000313" key="11">
    <source>
        <dbReference type="EMBL" id="HGY55214.1"/>
    </source>
</evidence>
<evidence type="ECO:0008006" key="12">
    <source>
        <dbReference type="Google" id="ProtNLM"/>
    </source>
</evidence>